<dbReference type="EMBL" id="FO818637">
    <property type="protein sequence ID" value="CDM89696.1"/>
    <property type="molecule type" value="Genomic_DNA"/>
</dbReference>
<protein>
    <submittedName>
        <fullName evidence="1">Uncharacterized protein</fullName>
    </submittedName>
</protein>
<gene>
    <name evidence="1" type="ORF">XBW1_2339</name>
</gene>
<reference evidence="1 2" key="1">
    <citation type="submission" date="2014-02" db="EMBL/GenBank/DDBJ databases">
        <authorList>
            <person name="Genoscope - CEA"/>
        </authorList>
    </citation>
    <scope>NUCLEOTIDE SEQUENCE [LARGE SCALE GENOMIC DNA]</scope>
    <source>
        <strain evidence="1 2">CS03</strain>
    </source>
</reference>
<dbReference type="AlphaFoldDB" id="A0A0B6X937"/>
<sequence length="54" mass="5696">MNNPTLFKFAHGAGLMGEAEPEAILPLKRGPDGALGVRAAQAARVIKRPSRLIS</sequence>
<accession>A0A0B6X937</accession>
<evidence type="ECO:0000313" key="1">
    <source>
        <dbReference type="EMBL" id="CDM89696.1"/>
    </source>
</evidence>
<organism evidence="1 2">
    <name type="scientific">Xenorhabdus bovienii</name>
    <name type="common">Xenorhabdus nematophila subsp. bovienii</name>
    <dbReference type="NCBI Taxonomy" id="40576"/>
    <lineage>
        <taxon>Bacteria</taxon>
        <taxon>Pseudomonadati</taxon>
        <taxon>Pseudomonadota</taxon>
        <taxon>Gammaproteobacteria</taxon>
        <taxon>Enterobacterales</taxon>
        <taxon>Morganellaceae</taxon>
        <taxon>Xenorhabdus</taxon>
    </lineage>
</organism>
<dbReference type="Proteomes" id="UP000032930">
    <property type="component" value="Chromosome"/>
</dbReference>
<name>A0A0B6X937_XENBV</name>
<proteinExistence type="predicted"/>
<evidence type="ECO:0000313" key="2">
    <source>
        <dbReference type="Proteomes" id="UP000032930"/>
    </source>
</evidence>
<dbReference type="KEGG" id="xbv:XBW1_2339"/>